<sequence>MAGLSYYLSFLLATVVFSSVCCVGDRCGKPTLPASRTFVNCTDLPTLGATLHWTYDPVTANLSVGFSASNPDGWVAWGINPTKLAMEGTQALVAFRNATNMVMTPNTYNISTDKPTPGRIAYNVTDLASEIDSENVTMIFGSMILPVGTVNINSIWQSGTVVDNEISSHPLKPANKKATMILRLTQTTDKGNNTGTPPGKSAGNELHLGVVLSTLFFLGLCCLI</sequence>
<keyword evidence="2" id="KW-0813">Transport</keyword>
<protein>
    <recommendedName>
        <fullName evidence="6">DOMON domain-containing protein</fullName>
    </recommendedName>
</protein>
<feature type="chain" id="PRO_5005527082" description="DOMON domain-containing protein" evidence="5">
    <location>
        <begin position="19"/>
        <end position="224"/>
    </location>
</feature>
<dbReference type="GO" id="GO:0016020">
    <property type="term" value="C:membrane"/>
    <property type="evidence" value="ECO:0007669"/>
    <property type="project" value="UniProtKB-SubCell"/>
</dbReference>
<evidence type="ECO:0000256" key="2">
    <source>
        <dbReference type="ARBA" id="ARBA00022448"/>
    </source>
</evidence>
<dbReference type="OrthoDB" id="2419613at2759"/>
<dbReference type="PANTHER" id="PTHR23130:SF192">
    <property type="entry name" value="OS09G0501100 PROTEIN"/>
    <property type="match status" value="1"/>
</dbReference>
<reference evidence="8" key="1">
    <citation type="journal article" date="2016" name="Nature">
        <title>The genome of the seagrass Zostera marina reveals angiosperm adaptation to the sea.</title>
        <authorList>
            <person name="Olsen J.L."/>
            <person name="Rouze P."/>
            <person name="Verhelst B."/>
            <person name="Lin Y.-C."/>
            <person name="Bayer T."/>
            <person name="Collen J."/>
            <person name="Dattolo E."/>
            <person name="De Paoli E."/>
            <person name="Dittami S."/>
            <person name="Maumus F."/>
            <person name="Michel G."/>
            <person name="Kersting A."/>
            <person name="Lauritano C."/>
            <person name="Lohaus R."/>
            <person name="Toepel M."/>
            <person name="Tonon T."/>
            <person name="Vanneste K."/>
            <person name="Amirebrahimi M."/>
            <person name="Brakel J."/>
            <person name="Bostroem C."/>
            <person name="Chovatia M."/>
            <person name="Grimwood J."/>
            <person name="Jenkins J.W."/>
            <person name="Jueterbock A."/>
            <person name="Mraz A."/>
            <person name="Stam W.T."/>
            <person name="Tice H."/>
            <person name="Bornberg-Bauer E."/>
            <person name="Green P.J."/>
            <person name="Pearson G.A."/>
            <person name="Procaccini G."/>
            <person name="Duarte C.M."/>
            <person name="Schmutz J."/>
            <person name="Reusch T.B.H."/>
            <person name="Van de Peer Y."/>
        </authorList>
    </citation>
    <scope>NUCLEOTIDE SEQUENCE [LARGE SCALE GENOMIC DNA]</scope>
    <source>
        <strain evidence="8">cv. Finnish</strain>
    </source>
</reference>
<feature type="signal peptide" evidence="5">
    <location>
        <begin position="1"/>
        <end position="18"/>
    </location>
</feature>
<evidence type="ECO:0000256" key="5">
    <source>
        <dbReference type="SAM" id="SignalP"/>
    </source>
</evidence>
<dbReference type="OMA" id="HWTYYAD"/>
<evidence type="ECO:0000313" key="7">
    <source>
        <dbReference type="EMBL" id="KMZ60826.1"/>
    </source>
</evidence>
<dbReference type="EMBL" id="LFYR01001565">
    <property type="protein sequence ID" value="KMZ60826.1"/>
    <property type="molecule type" value="Genomic_DNA"/>
</dbReference>
<evidence type="ECO:0000256" key="4">
    <source>
        <dbReference type="ARBA" id="ARBA00023136"/>
    </source>
</evidence>
<name>A0A0K9NVM9_ZOSMR</name>
<dbReference type="PANTHER" id="PTHR23130">
    <property type="entry name" value="CYTOCHROME B561 AND DOMON DOMAIN-CONTAINING PROTEIN"/>
    <property type="match status" value="1"/>
</dbReference>
<dbReference type="InterPro" id="IPR005018">
    <property type="entry name" value="DOMON_domain"/>
</dbReference>
<dbReference type="AlphaFoldDB" id="A0A0K9NVM9"/>
<comment type="caution">
    <text evidence="7">The sequence shown here is derived from an EMBL/GenBank/DDBJ whole genome shotgun (WGS) entry which is preliminary data.</text>
</comment>
<gene>
    <name evidence="7" type="ORF">ZOSMA_56G00570</name>
</gene>
<dbReference type="Proteomes" id="UP000036987">
    <property type="component" value="Unassembled WGS sequence"/>
</dbReference>
<evidence type="ECO:0000313" key="8">
    <source>
        <dbReference type="Proteomes" id="UP000036987"/>
    </source>
</evidence>
<accession>A0A0K9NVM9</accession>
<feature type="domain" description="DOMON" evidence="6">
    <location>
        <begin position="47"/>
        <end position="159"/>
    </location>
</feature>
<evidence type="ECO:0000256" key="1">
    <source>
        <dbReference type="ARBA" id="ARBA00004370"/>
    </source>
</evidence>
<proteinExistence type="predicted"/>
<evidence type="ECO:0000259" key="6">
    <source>
        <dbReference type="PROSITE" id="PS50836"/>
    </source>
</evidence>
<organism evidence="7 8">
    <name type="scientific">Zostera marina</name>
    <name type="common">Eelgrass</name>
    <dbReference type="NCBI Taxonomy" id="29655"/>
    <lineage>
        <taxon>Eukaryota</taxon>
        <taxon>Viridiplantae</taxon>
        <taxon>Streptophyta</taxon>
        <taxon>Embryophyta</taxon>
        <taxon>Tracheophyta</taxon>
        <taxon>Spermatophyta</taxon>
        <taxon>Magnoliopsida</taxon>
        <taxon>Liliopsida</taxon>
        <taxon>Zosteraceae</taxon>
        <taxon>Zostera</taxon>
    </lineage>
</organism>
<keyword evidence="3 5" id="KW-0732">Signal</keyword>
<dbReference type="InterPro" id="IPR045265">
    <property type="entry name" value="AIR12_DOMON"/>
</dbReference>
<dbReference type="STRING" id="29655.A0A0K9NVM9"/>
<comment type="subcellular location">
    <subcellularLocation>
        <location evidence="1">Membrane</location>
    </subcellularLocation>
</comment>
<keyword evidence="4" id="KW-0472">Membrane</keyword>
<keyword evidence="8" id="KW-1185">Reference proteome</keyword>
<dbReference type="PROSITE" id="PS50836">
    <property type="entry name" value="DOMON"/>
    <property type="match status" value="1"/>
</dbReference>
<evidence type="ECO:0000256" key="3">
    <source>
        <dbReference type="ARBA" id="ARBA00022729"/>
    </source>
</evidence>
<dbReference type="Pfam" id="PF04526">
    <property type="entry name" value="DUF568"/>
    <property type="match status" value="1"/>
</dbReference>